<gene>
    <name evidence="4" type="ORF">NCTC11545_02502</name>
</gene>
<evidence type="ECO:0000313" key="4">
    <source>
        <dbReference type="EMBL" id="SQA95280.1"/>
    </source>
</evidence>
<dbReference type="PROSITE" id="PS51724">
    <property type="entry name" value="SPOR"/>
    <property type="match status" value="1"/>
</dbReference>
<evidence type="ECO:0000313" key="5">
    <source>
        <dbReference type="Proteomes" id="UP000250169"/>
    </source>
</evidence>
<feature type="compositionally biased region" description="Low complexity" evidence="1">
    <location>
        <begin position="327"/>
        <end position="358"/>
    </location>
</feature>
<feature type="region of interest" description="Disordered" evidence="1">
    <location>
        <begin position="154"/>
        <end position="184"/>
    </location>
</feature>
<keyword evidence="2" id="KW-0812">Transmembrane</keyword>
<evidence type="ECO:0000259" key="3">
    <source>
        <dbReference type="PROSITE" id="PS51724"/>
    </source>
</evidence>
<feature type="transmembrane region" description="Helical" evidence="2">
    <location>
        <begin position="216"/>
        <end position="238"/>
    </location>
</feature>
<dbReference type="AlphaFoldDB" id="A0A2X2V0I5"/>
<feature type="region of interest" description="Disordered" evidence="1">
    <location>
        <begin position="436"/>
        <end position="456"/>
    </location>
</feature>
<name>A0A2X2V0I5_CAPOC</name>
<feature type="compositionally biased region" description="Basic and acidic residues" evidence="1">
    <location>
        <begin position="436"/>
        <end position="448"/>
    </location>
</feature>
<dbReference type="InterPro" id="IPR041268">
    <property type="entry name" value="HU-CCDC81_bac_2"/>
</dbReference>
<dbReference type="Pfam" id="PF18174">
    <property type="entry name" value="HU-CCDC81_bac_1"/>
    <property type="match status" value="1"/>
</dbReference>
<accession>A0A2X2V0I5</accession>
<dbReference type="InterPro" id="IPR040495">
    <property type="entry name" value="HU-CCDC81_bac_1"/>
</dbReference>
<dbReference type="GO" id="GO:0042834">
    <property type="term" value="F:peptidoglycan binding"/>
    <property type="evidence" value="ECO:0007669"/>
    <property type="project" value="InterPro"/>
</dbReference>
<dbReference type="OMA" id="HQCVIIP"/>
<reference evidence="4 5" key="1">
    <citation type="submission" date="2018-06" db="EMBL/GenBank/DDBJ databases">
        <authorList>
            <consortium name="Pathogen Informatics"/>
            <person name="Doyle S."/>
        </authorList>
    </citation>
    <scope>NUCLEOTIDE SEQUENCE [LARGE SCALE GENOMIC DNA]</scope>
    <source>
        <strain evidence="4 5">NCTC11545</strain>
    </source>
</reference>
<feature type="domain" description="SPOR" evidence="3">
    <location>
        <begin position="373"/>
        <end position="454"/>
    </location>
</feature>
<evidence type="ECO:0000256" key="1">
    <source>
        <dbReference type="SAM" id="MobiDB-lite"/>
    </source>
</evidence>
<dbReference type="InterPro" id="IPR036680">
    <property type="entry name" value="SPOR-like_sf"/>
</dbReference>
<keyword evidence="2" id="KW-1133">Transmembrane helix</keyword>
<feature type="compositionally biased region" description="Polar residues" evidence="1">
    <location>
        <begin position="359"/>
        <end position="371"/>
    </location>
</feature>
<sequence>MKDLNVYIEELLYKHQCVIIPKFGAFISNRKSAQMAEDKTFDPPKRELSFNASLTSNDGLLIKYISEQTGIEYNLVEDYVNLAVEGWKRILKQDQTLNLEKIGTLRLVGEGRISFEPADDVNFLTDSFGMAPFVPHEVTASDLKIEENQIRPTLDHSSTDTGIPNLPPEEEDAVVTPTESPVSQVTAPVVTNTPKTHRGTTPPPAKEKKPAKIMPYVKYTAVASVGLAFLAYGAYLLFGERVVNDGNNEQQFAITDSLVQERLNQKLSEAAVFTPPITIPAIPLQVEKVKAKKPEQVKPEQVKPEQKPTQSTNQAATTVATTKPANTPVQATATPKPAQTSTAPKPAQTTTTPKPAQTNTSGVASTPVRTNSAMSAKKYQVIAGAFKDEKNAETRVKQLQKLGYKNAFVLGMNARGLYQVSYGGFDSMDEAKLQQKEVQNSKEEKKLDGGWILTQP</sequence>
<dbReference type="Pfam" id="PF05036">
    <property type="entry name" value="SPOR"/>
    <property type="match status" value="1"/>
</dbReference>
<feature type="region of interest" description="Disordered" evidence="1">
    <location>
        <begin position="293"/>
        <end position="371"/>
    </location>
</feature>
<dbReference type="Proteomes" id="UP000250169">
    <property type="component" value="Unassembled WGS sequence"/>
</dbReference>
<dbReference type="EMBL" id="UAVS01000011">
    <property type="protein sequence ID" value="SQA95280.1"/>
    <property type="molecule type" value="Genomic_DNA"/>
</dbReference>
<feature type="compositionally biased region" description="Basic and acidic residues" evidence="1">
    <location>
        <begin position="293"/>
        <end position="306"/>
    </location>
</feature>
<dbReference type="Gene3D" id="3.30.70.1070">
    <property type="entry name" value="Sporulation related repeat"/>
    <property type="match status" value="1"/>
</dbReference>
<feature type="compositionally biased region" description="Polar residues" evidence="1">
    <location>
        <begin position="307"/>
        <end position="325"/>
    </location>
</feature>
<dbReference type="Pfam" id="PF18175">
    <property type="entry name" value="HU-CCDC81_bac_2"/>
    <property type="match status" value="1"/>
</dbReference>
<dbReference type="SUPFAM" id="SSF110997">
    <property type="entry name" value="Sporulation related repeat"/>
    <property type="match status" value="1"/>
</dbReference>
<dbReference type="RefSeq" id="WP_015782392.1">
    <property type="nucleotide sequence ID" value="NZ_CP082870.1"/>
</dbReference>
<dbReference type="InterPro" id="IPR007730">
    <property type="entry name" value="SPOR-like_dom"/>
</dbReference>
<evidence type="ECO:0000256" key="2">
    <source>
        <dbReference type="SAM" id="Phobius"/>
    </source>
</evidence>
<dbReference type="GeneID" id="29675226"/>
<keyword evidence="2" id="KW-0472">Membrane</keyword>
<proteinExistence type="predicted"/>
<organism evidence="4 5">
    <name type="scientific">Capnocytophaga ochracea</name>
    <dbReference type="NCBI Taxonomy" id="1018"/>
    <lineage>
        <taxon>Bacteria</taxon>
        <taxon>Pseudomonadati</taxon>
        <taxon>Bacteroidota</taxon>
        <taxon>Flavobacteriia</taxon>
        <taxon>Flavobacteriales</taxon>
        <taxon>Flavobacteriaceae</taxon>
        <taxon>Capnocytophaga</taxon>
    </lineage>
</organism>
<protein>
    <submittedName>
        <fullName evidence="4">Uncharacterized protein conserved in bacteria</fullName>
    </submittedName>
</protein>